<dbReference type="AlphaFoldDB" id="A0ABD6Z0G7"/>
<protein>
    <recommendedName>
        <fullName evidence="3">Phage protein</fullName>
    </recommendedName>
</protein>
<sequence length="110" mass="12229">MNEKIQALADELQQECHKEGVALLCTMQKEGEANVMVAGSLPEIGLLLALQERNLDNESPIKAEILRKAALLSLKEMETDEGTNIGHTFVTDDLNDIPEILKSFMRGDYE</sequence>
<dbReference type="EMBL" id="CP046123">
    <property type="protein sequence ID" value="QGN29989.1"/>
    <property type="molecule type" value="Genomic_DNA"/>
</dbReference>
<dbReference type="Proteomes" id="UP000422837">
    <property type="component" value="Chromosome"/>
</dbReference>
<evidence type="ECO:0008006" key="3">
    <source>
        <dbReference type="Google" id="ProtNLM"/>
    </source>
</evidence>
<organism evidence="1 2">
    <name type="scientific">Enterococcus casseliflavus</name>
    <name type="common">Enterococcus flavescens</name>
    <dbReference type="NCBI Taxonomy" id="37734"/>
    <lineage>
        <taxon>Bacteria</taxon>
        <taxon>Bacillati</taxon>
        <taxon>Bacillota</taxon>
        <taxon>Bacilli</taxon>
        <taxon>Lactobacillales</taxon>
        <taxon>Enterococcaceae</taxon>
        <taxon>Enterococcus</taxon>
    </lineage>
</organism>
<name>A0ABD6Z0G7_ENTCA</name>
<evidence type="ECO:0000313" key="2">
    <source>
        <dbReference type="Proteomes" id="UP000422837"/>
    </source>
</evidence>
<evidence type="ECO:0000313" key="1">
    <source>
        <dbReference type="EMBL" id="QGN29989.1"/>
    </source>
</evidence>
<dbReference type="RefSeq" id="WP_010749459.1">
    <property type="nucleotide sequence ID" value="NZ_CP046123.1"/>
</dbReference>
<accession>A0ABD6Z0G7</accession>
<proteinExistence type="predicted"/>
<gene>
    <name evidence="1" type="ORF">GFU50_10910</name>
</gene>
<reference evidence="1 2" key="1">
    <citation type="submission" date="2019-11" db="EMBL/GenBank/DDBJ databases">
        <title>Detection and genome characteristic of a blood enterococcus casselifavus isolate from Zhengzhou,china.</title>
        <authorList>
            <person name="Wen P."/>
        </authorList>
    </citation>
    <scope>NUCLEOTIDE SEQUENCE [LARGE SCALE GENOMIC DNA]</scope>
    <source>
        <strain evidence="1 2">EC291</strain>
    </source>
</reference>